<accession>A0A9N9PPQ6</accession>
<dbReference type="OrthoDB" id="722566at2759"/>
<dbReference type="InterPro" id="IPR036047">
    <property type="entry name" value="F-box-like_dom_sf"/>
</dbReference>
<dbReference type="AlphaFoldDB" id="A0A9N9PPQ6"/>
<organism evidence="3 4">
    <name type="scientific">Hymenoscyphus fraxineus</name>
    <dbReference type="NCBI Taxonomy" id="746836"/>
    <lineage>
        <taxon>Eukaryota</taxon>
        <taxon>Fungi</taxon>
        <taxon>Dikarya</taxon>
        <taxon>Ascomycota</taxon>
        <taxon>Pezizomycotina</taxon>
        <taxon>Leotiomycetes</taxon>
        <taxon>Helotiales</taxon>
        <taxon>Helotiaceae</taxon>
        <taxon>Hymenoscyphus</taxon>
    </lineage>
</organism>
<evidence type="ECO:0000313" key="3">
    <source>
        <dbReference type="EMBL" id="CAG8949687.1"/>
    </source>
</evidence>
<feature type="region of interest" description="Disordered" evidence="1">
    <location>
        <begin position="1"/>
        <end position="26"/>
    </location>
</feature>
<feature type="domain" description="F-box" evidence="2">
    <location>
        <begin position="87"/>
        <end position="133"/>
    </location>
</feature>
<dbReference type="PANTHER" id="PTHR34826:SF2">
    <property type="entry name" value="UPF0590 PROTEIN C409.17C"/>
    <property type="match status" value="1"/>
</dbReference>
<keyword evidence="4" id="KW-1185">Reference proteome</keyword>
<dbReference type="Proteomes" id="UP000696280">
    <property type="component" value="Unassembled WGS sequence"/>
</dbReference>
<dbReference type="InterPro" id="IPR001810">
    <property type="entry name" value="F-box_dom"/>
</dbReference>
<proteinExistence type="predicted"/>
<dbReference type="SUPFAM" id="SSF81383">
    <property type="entry name" value="F-box domain"/>
    <property type="match status" value="1"/>
</dbReference>
<dbReference type="Gene3D" id="1.20.1280.50">
    <property type="match status" value="1"/>
</dbReference>
<dbReference type="PROSITE" id="PS50181">
    <property type="entry name" value="FBOX"/>
    <property type="match status" value="1"/>
</dbReference>
<gene>
    <name evidence="3" type="ORF">HYFRA_00004005</name>
</gene>
<protein>
    <recommendedName>
        <fullName evidence="2">F-box domain-containing protein</fullName>
    </recommendedName>
</protein>
<dbReference type="Pfam" id="PF12014">
    <property type="entry name" value="Cyclin_D1_bind"/>
    <property type="match status" value="1"/>
</dbReference>
<feature type="region of interest" description="Disordered" evidence="1">
    <location>
        <begin position="535"/>
        <end position="564"/>
    </location>
</feature>
<name>A0A9N9PPQ6_9HELO</name>
<reference evidence="3" key="1">
    <citation type="submission" date="2021-07" db="EMBL/GenBank/DDBJ databases">
        <authorList>
            <person name="Durling M."/>
        </authorList>
    </citation>
    <scope>NUCLEOTIDE SEQUENCE</scope>
</reference>
<evidence type="ECO:0000259" key="2">
    <source>
        <dbReference type="PROSITE" id="PS50181"/>
    </source>
</evidence>
<evidence type="ECO:0000256" key="1">
    <source>
        <dbReference type="SAM" id="MobiDB-lite"/>
    </source>
</evidence>
<feature type="region of interest" description="Disordered" evidence="1">
    <location>
        <begin position="914"/>
        <end position="951"/>
    </location>
</feature>
<dbReference type="Pfam" id="PF08588">
    <property type="entry name" value="Duc1"/>
    <property type="match status" value="1"/>
</dbReference>
<dbReference type="SMART" id="SM00256">
    <property type="entry name" value="FBOX"/>
    <property type="match status" value="1"/>
</dbReference>
<dbReference type="EMBL" id="CAJVRL010000025">
    <property type="protein sequence ID" value="CAG8949687.1"/>
    <property type="molecule type" value="Genomic_DNA"/>
</dbReference>
<feature type="compositionally biased region" description="Polar residues" evidence="1">
    <location>
        <begin position="15"/>
        <end position="26"/>
    </location>
</feature>
<sequence>MKHLFRSTNKKSMDSHSPTARLSPDQSQVGFYMDDKLNVHERLDPGLVGNVVEVPLGPSSNHLLSYSKAETATIRSHDLSHSSHPNESLLLSLPSELICHILLFLNPLELALISSTCRLLAHHSKSDLCWQRHVQDNVPGLQLSSPFPCKNYRELYMAHDPHWFLSKYKIWFCDYFLTGKLILARYDPRRGCIEGYRLVAARSEPNYVPWELDDEVLIHSFNPTLQLHMDQPILQLDALSSESLVSSGGNDEPIRRWSAETPMCMHERNHQGFYSNFLLARSVEERPGMALWPPEIIPARSRVRNASQEAFVGGGHRPSKRSDICESAFRVRRWMEMAPGPNVPGVHLGEAVYTYATLDPEVYTPTEDKPWRGIFVGDYSGHGCEFLLMHQPDDEGPFDEASVVQREDETLEEWQLRKREAKIFRGKIEAIKLTGDPNVPRGEYTFVADDISEKGFIRIATEKSFKGARVVKSRGHVAARMFRDDRYIESQLMLISPDRLAQYWLGYGHISFYERVNIDKFLSPYDDPPPAWMTTFTPPPPLSGKAKPGSRSTGNPNQTKSQLRQQRVFLCPRSPPRLDCKYCTSRESLGMGSSRLLKNANRETEARVAMAHNYILRVTAGSEYDIAKHQIVPVNKAESITIESEHITVSLNVRIQNYRGLPKNSPQTSPYFDLPLHASAKDQYSIAFKFTPKKAINGNDLVFGNDFDHPIRDRLPPGFGTAFKIVKWVVDPGIDGDVYGDKPYLYGPAGSSVNVLHVGDKSGGPAAKENSSEGDDVGLVFEEGGVEDGLEVRSEKSVPDTIAARKKFFLNEENRKNWEWEAGRSYGCDFYNPYLDFNEFALRLPGFTLPIMKYWDGQGLRYVLKDRSTDQLLFCVLFTLYLKEDVDEEGNVKEGVEGSIPLELRSEEERKKYEAAANGETVESHDGGKGEVKKAKNENERVVETTADDVD</sequence>
<feature type="compositionally biased region" description="Polar residues" evidence="1">
    <location>
        <begin position="550"/>
        <end position="564"/>
    </location>
</feature>
<dbReference type="InterPro" id="IPR013897">
    <property type="entry name" value="Duc1"/>
</dbReference>
<feature type="compositionally biased region" description="Basic and acidic residues" evidence="1">
    <location>
        <begin position="922"/>
        <end position="943"/>
    </location>
</feature>
<dbReference type="PANTHER" id="PTHR34826">
    <property type="entry name" value="UPF0590 PROTEIN C409.17C"/>
    <property type="match status" value="1"/>
</dbReference>
<dbReference type="Pfam" id="PF00646">
    <property type="entry name" value="F-box"/>
    <property type="match status" value="1"/>
</dbReference>
<evidence type="ECO:0000313" key="4">
    <source>
        <dbReference type="Proteomes" id="UP000696280"/>
    </source>
</evidence>
<comment type="caution">
    <text evidence="3">The sequence shown here is derived from an EMBL/GenBank/DDBJ whole genome shotgun (WGS) entry which is preliminary data.</text>
</comment>